<evidence type="ECO:0000259" key="2">
    <source>
        <dbReference type="Pfam" id="PF16655"/>
    </source>
</evidence>
<evidence type="ECO:0000313" key="3">
    <source>
        <dbReference type="EMBL" id="CDZ39807.1"/>
    </source>
</evidence>
<sequence length="508" mass="55954">MPLIDRRSLLVGGLAAAAIWRPLGSARAASFSTDPFALGVASGAPRADSVVLWTRLILENASPATSADPFAPAPKPALDPIDVEWMVAEDEAFSKPVQSGIFRAVPEFAHSVHVEVTGLQPGRWYFYRFRSGNATSPVGRTRTAPTDSVDTLRLAFASCQQYEQGFYSAYADMAGRDLDLVVHLGDYIYERSYGAQLVRKHETGVPSMLYEFRDRYALYKSDPQLQAAHAAFPWLAVWDDHEVTNNYAADRAPDAPNRDEFLARRRAAYQAWFEHMPVHPRLVASFDTLRIYDHYRFGNLAGVTLLDTRQYRSPELQGSAGDDRPERTMLGPAQEQWLGNTLGASRAKWNLVAQQTLLAERDTKAGPATTYNLDGWDGYRAARTRLLEAVQTSAVQNPLIIGGDLHAFYAADVKRDFTEEKAQAIASEFVCGSITSDAPSATSLATALAENPHLKFASDKHGYAIMRLSERSAEVDFIGITDRKQQNSPAAVFQSFAVADGLAGVNRL</sequence>
<dbReference type="SUPFAM" id="SSF56300">
    <property type="entry name" value="Metallo-dependent phosphatases"/>
    <property type="match status" value="1"/>
</dbReference>
<dbReference type="Pfam" id="PF16655">
    <property type="entry name" value="PhoD_N"/>
    <property type="match status" value="1"/>
</dbReference>
<proteinExistence type="predicted"/>
<name>A0A0T7FXS7_NEOGA</name>
<evidence type="ECO:0000313" key="4">
    <source>
        <dbReference type="Proteomes" id="UP000046176"/>
    </source>
</evidence>
<dbReference type="EMBL" id="CCRH01000018">
    <property type="protein sequence ID" value="CDZ39807.1"/>
    <property type="molecule type" value="Genomic_DNA"/>
</dbReference>
<protein>
    <submittedName>
        <fullName evidence="3">Alkaline phosphatase</fullName>
    </submittedName>
</protein>
<feature type="domain" description="PhoD-like phosphatase metallophosphatase" evidence="1">
    <location>
        <begin position="154"/>
        <end position="477"/>
    </location>
</feature>
<dbReference type="PANTHER" id="PTHR43606:SF2">
    <property type="entry name" value="ALKALINE PHOSPHATASE FAMILY PROTEIN (AFU_ORTHOLOGUE AFUA_5G03860)"/>
    <property type="match status" value="1"/>
</dbReference>
<dbReference type="OrthoDB" id="327733at2"/>
<accession>A0A0T7FXS7</accession>
<dbReference type="Proteomes" id="UP000046176">
    <property type="component" value="Unassembled WGS sequence"/>
</dbReference>
<dbReference type="InterPro" id="IPR032093">
    <property type="entry name" value="PhoD_N"/>
</dbReference>
<reference evidence="3 4" key="1">
    <citation type="submission" date="2014-08" db="EMBL/GenBank/DDBJ databases">
        <authorList>
            <person name="Chen Y.-H."/>
        </authorList>
    </citation>
    <scope>NUCLEOTIDE SEQUENCE [LARGE SCALE GENOMIC DNA]</scope>
</reference>
<feature type="domain" description="Phospholipase D N-terminal" evidence="2">
    <location>
        <begin position="38"/>
        <end position="143"/>
    </location>
</feature>
<dbReference type="AlphaFoldDB" id="A0A0T7FXS7"/>
<gene>
    <name evidence="3" type="ORF">NGAL_HAMBI1145_50700</name>
</gene>
<dbReference type="Gene3D" id="2.60.40.380">
    <property type="entry name" value="Purple acid phosphatase-like, N-terminal"/>
    <property type="match status" value="1"/>
</dbReference>
<organism evidence="3 4">
    <name type="scientific">Neorhizobium galegae bv. officinalis</name>
    <dbReference type="NCBI Taxonomy" id="323656"/>
    <lineage>
        <taxon>Bacteria</taxon>
        <taxon>Pseudomonadati</taxon>
        <taxon>Pseudomonadota</taxon>
        <taxon>Alphaproteobacteria</taxon>
        <taxon>Hyphomicrobiales</taxon>
        <taxon>Rhizobiaceae</taxon>
        <taxon>Rhizobium/Agrobacterium group</taxon>
        <taxon>Neorhizobium</taxon>
    </lineage>
</organism>
<dbReference type="PANTHER" id="PTHR43606">
    <property type="entry name" value="PHOSPHATASE, PUTATIVE (AFU_ORTHOLOGUE AFUA_6G08710)-RELATED"/>
    <property type="match status" value="1"/>
</dbReference>
<dbReference type="Gene3D" id="3.60.21.70">
    <property type="entry name" value="PhoD-like phosphatase"/>
    <property type="match status" value="1"/>
</dbReference>
<dbReference type="InterPro" id="IPR018946">
    <property type="entry name" value="PhoD-like_MPP"/>
</dbReference>
<dbReference type="InterPro" id="IPR029052">
    <property type="entry name" value="Metallo-depent_PP-like"/>
</dbReference>
<dbReference type="CDD" id="cd07389">
    <property type="entry name" value="MPP_PhoD"/>
    <property type="match status" value="1"/>
</dbReference>
<dbReference type="InterPro" id="IPR038607">
    <property type="entry name" value="PhoD-like_sf"/>
</dbReference>
<evidence type="ECO:0000259" key="1">
    <source>
        <dbReference type="Pfam" id="PF09423"/>
    </source>
</evidence>
<dbReference type="RefSeq" id="WP_046668985.1">
    <property type="nucleotide sequence ID" value="NZ_CCRH01000018.1"/>
</dbReference>
<dbReference type="InterPro" id="IPR052900">
    <property type="entry name" value="Phospholipid_Metab_Enz"/>
</dbReference>
<dbReference type="Pfam" id="PF09423">
    <property type="entry name" value="PhoD"/>
    <property type="match status" value="1"/>
</dbReference>